<evidence type="ECO:0000313" key="2">
    <source>
        <dbReference type="EMBL" id="AUM13496.1"/>
    </source>
</evidence>
<feature type="domain" description="PhoD-like phosphatase" evidence="1">
    <location>
        <begin position="344"/>
        <end position="420"/>
    </location>
</feature>
<dbReference type="RefSeq" id="WP_101894871.1">
    <property type="nucleotide sequence ID" value="NZ_CP022684.1"/>
</dbReference>
<dbReference type="PANTHER" id="PTHR46689">
    <property type="entry name" value="MEMBRANE PROTEIN, PUTATIVE-RELATED"/>
    <property type="match status" value="1"/>
</dbReference>
<dbReference type="SUPFAM" id="SSF56300">
    <property type="entry name" value="Metallo-dependent phosphatases"/>
    <property type="match status" value="1"/>
</dbReference>
<name>A0A2K9LMB5_9GAMM</name>
<dbReference type="KEGG" id="kak:Kalk_14165"/>
<dbReference type="CDD" id="cd07389">
    <property type="entry name" value="MPP_PhoD"/>
    <property type="match status" value="1"/>
</dbReference>
<feature type="domain" description="PhoD-like phosphatase" evidence="1">
    <location>
        <begin position="91"/>
        <end position="333"/>
    </location>
</feature>
<evidence type="ECO:0000259" key="1">
    <source>
        <dbReference type="Pfam" id="PF19050"/>
    </source>
</evidence>
<dbReference type="PANTHER" id="PTHR46689:SF1">
    <property type="entry name" value="PHOD-LIKE PHOSPHATASE DOMAIN-CONTAINING PROTEIN"/>
    <property type="match status" value="1"/>
</dbReference>
<dbReference type="InterPro" id="IPR038607">
    <property type="entry name" value="PhoD-like_sf"/>
</dbReference>
<dbReference type="OrthoDB" id="9795624at2"/>
<dbReference type="InterPro" id="IPR043904">
    <property type="entry name" value="PhoD_2-like"/>
</dbReference>
<keyword evidence="3" id="KW-1185">Reference proteome</keyword>
<dbReference type="Pfam" id="PF19050">
    <property type="entry name" value="PhoD_2"/>
    <property type="match status" value="2"/>
</dbReference>
<accession>A0A2K9LMB5</accession>
<gene>
    <name evidence="2" type="ORF">Kalk_14165</name>
</gene>
<dbReference type="AlphaFoldDB" id="A0A2K9LMB5"/>
<dbReference type="InterPro" id="IPR018946">
    <property type="entry name" value="PhoD-like_MPP"/>
</dbReference>
<dbReference type="Gene3D" id="3.60.21.70">
    <property type="entry name" value="PhoD-like phosphatase"/>
    <property type="match status" value="1"/>
</dbReference>
<dbReference type="GO" id="GO:0016020">
    <property type="term" value="C:membrane"/>
    <property type="evidence" value="ECO:0007669"/>
    <property type="project" value="TreeGrafter"/>
</dbReference>
<proteinExistence type="predicted"/>
<reference evidence="3" key="1">
    <citation type="submission" date="2017-08" db="EMBL/GenBank/DDBJ databases">
        <title>Direct submision.</title>
        <authorList>
            <person name="Kim S.-J."/>
            <person name="Rhee S.-K."/>
        </authorList>
    </citation>
    <scope>NUCLEOTIDE SEQUENCE [LARGE SCALE GENOMIC DNA]</scope>
    <source>
        <strain evidence="3">GI5</strain>
    </source>
</reference>
<protein>
    <submittedName>
        <fullName evidence="2">Metallophosphatase</fullName>
    </submittedName>
</protein>
<evidence type="ECO:0000313" key="3">
    <source>
        <dbReference type="Proteomes" id="UP000235116"/>
    </source>
</evidence>
<dbReference type="EMBL" id="CP022684">
    <property type="protein sequence ID" value="AUM13496.1"/>
    <property type="molecule type" value="Genomic_DNA"/>
</dbReference>
<sequence length="489" mass="56308">MSSRLQIGPLLGLESEQLYTVCFSTDKSITEAKVNLNGRSVRALKVGETGGSLFWRAEHEEPPHTSAKLVRYNIYLDGEVANNSHNKSEWTFYVPAQSEQPRFAYASCNGFSSADLVNKTDEPYSLWEKMKVSHDKEPFSLLLMGGDQLYADEMWGSVPSLKAWGKKSRKKRVQSAFSQTMQQQVERFYDDLYRQRWSDTNMAEMYASIPSVMMWDDHDIFDGWGSYPDDLHSCDVFQGIFKTAKQFFELFQIRSNKNQSLLNGAAGHYALGFCFRGFHILALDNRGERTLEQVMSQQQWKDLIKYLDEHATHGHLLLMSAVPVVYRDFSFSESALDVTPWEEELTDDLKDHWRAKEHQGERARLIMRLLNNHQTRSGKTVILSGDVHIGCLGVINDRRNDKRIHQIVSSGIVHPAPSRIAWLGIMAVTNDKKEYLNEDHSIEISMLQPYHSDKYLRSRNFVTLQEGTDQKLWAQWICESKDKPVYPLS</sequence>
<dbReference type="InterPro" id="IPR029052">
    <property type="entry name" value="Metallo-depent_PP-like"/>
</dbReference>
<organism evidence="2 3">
    <name type="scientific">Ketobacter alkanivorans</name>
    <dbReference type="NCBI Taxonomy" id="1917421"/>
    <lineage>
        <taxon>Bacteria</taxon>
        <taxon>Pseudomonadati</taxon>
        <taxon>Pseudomonadota</taxon>
        <taxon>Gammaproteobacteria</taxon>
        <taxon>Pseudomonadales</taxon>
        <taxon>Ketobacteraceae</taxon>
        <taxon>Ketobacter</taxon>
    </lineage>
</organism>
<dbReference type="Proteomes" id="UP000235116">
    <property type="component" value="Chromosome"/>
</dbReference>